<sequence>MEEIQTNVSPVTGFETHSEDHFLHEWKAHCPSSLITVQRVQLLLFTVNNLTAIL</sequence>
<evidence type="ECO:0000313" key="2">
    <source>
        <dbReference type="Proteomes" id="UP000054721"/>
    </source>
</evidence>
<comment type="caution">
    <text evidence="1">The sequence shown here is derived from an EMBL/GenBank/DDBJ whole genome shotgun (WGS) entry which is preliminary data.</text>
</comment>
<keyword evidence="2" id="KW-1185">Reference proteome</keyword>
<evidence type="ECO:0000313" key="1">
    <source>
        <dbReference type="EMBL" id="KRZ47236.1"/>
    </source>
</evidence>
<dbReference type="Proteomes" id="UP000054721">
    <property type="component" value="Unassembled WGS sequence"/>
</dbReference>
<reference evidence="1 2" key="1">
    <citation type="submission" date="2015-05" db="EMBL/GenBank/DDBJ databases">
        <title>Evolution of Trichinella species and genotypes.</title>
        <authorList>
            <person name="Korhonen P.K."/>
            <person name="Edoardo P."/>
            <person name="Giuseppe L.R."/>
            <person name="Gasser R.B."/>
        </authorList>
    </citation>
    <scope>NUCLEOTIDE SEQUENCE [LARGE SCALE GENOMIC DNA]</scope>
    <source>
        <strain evidence="1">ISS10</strain>
    </source>
</reference>
<dbReference type="AlphaFoldDB" id="A0A0V1KJ27"/>
<accession>A0A0V1KJ27</accession>
<proteinExistence type="predicted"/>
<organism evidence="1 2">
    <name type="scientific">Trichinella nativa</name>
    <dbReference type="NCBI Taxonomy" id="6335"/>
    <lineage>
        <taxon>Eukaryota</taxon>
        <taxon>Metazoa</taxon>
        <taxon>Ecdysozoa</taxon>
        <taxon>Nematoda</taxon>
        <taxon>Enoplea</taxon>
        <taxon>Dorylaimia</taxon>
        <taxon>Trichinellida</taxon>
        <taxon>Trichinellidae</taxon>
        <taxon>Trichinella</taxon>
    </lineage>
</organism>
<gene>
    <name evidence="1" type="ORF">T02_5110</name>
</gene>
<name>A0A0V1KJ27_9BILA</name>
<dbReference type="EMBL" id="JYDW01001101">
    <property type="protein sequence ID" value="KRZ47236.1"/>
    <property type="molecule type" value="Genomic_DNA"/>
</dbReference>
<protein>
    <submittedName>
        <fullName evidence="1">Uncharacterized protein</fullName>
    </submittedName>
</protein>